<accession>A0A4Y2QNP4</accession>
<proteinExistence type="predicted"/>
<reference evidence="3 4" key="1">
    <citation type="journal article" date="2019" name="Sci. Rep.">
        <title>Orb-weaving spider Araneus ventricosus genome elucidates the spidroin gene catalogue.</title>
        <authorList>
            <person name="Kono N."/>
            <person name="Nakamura H."/>
            <person name="Ohtoshi R."/>
            <person name="Moran D.A.P."/>
            <person name="Shinohara A."/>
            <person name="Yoshida Y."/>
            <person name="Fujiwara M."/>
            <person name="Mori M."/>
            <person name="Tomita M."/>
            <person name="Arakawa K."/>
        </authorList>
    </citation>
    <scope>NUCLEOTIDE SEQUENCE [LARGE SCALE GENOMIC DNA]</scope>
</reference>
<sequence>MPHNIVKISYEYCRASCANRDVSDFKKGRIIGLHHSKKTTKEIAGIGLRSVQRILKTRKDSNEPSTSRNKCGRKKLLSSRNRRSQKRLVKKSQKKWYLRINATEATDLAVFKCRQIWRFLYLRINANLAVFKCRQRHRSYRFGGF</sequence>
<organism evidence="3 4">
    <name type="scientific">Araneus ventricosus</name>
    <name type="common">Orbweaver spider</name>
    <name type="synonym">Epeira ventricosa</name>
    <dbReference type="NCBI Taxonomy" id="182803"/>
    <lineage>
        <taxon>Eukaryota</taxon>
        <taxon>Metazoa</taxon>
        <taxon>Ecdysozoa</taxon>
        <taxon>Arthropoda</taxon>
        <taxon>Chelicerata</taxon>
        <taxon>Arachnida</taxon>
        <taxon>Araneae</taxon>
        <taxon>Araneomorphae</taxon>
        <taxon>Entelegynae</taxon>
        <taxon>Araneoidea</taxon>
        <taxon>Araneidae</taxon>
        <taxon>Araneus</taxon>
    </lineage>
</organism>
<dbReference type="OrthoDB" id="10205358at2759"/>
<dbReference type="AlphaFoldDB" id="A0A4Y2QNP4"/>
<evidence type="ECO:0008006" key="5">
    <source>
        <dbReference type="Google" id="ProtNLM"/>
    </source>
</evidence>
<dbReference type="EMBL" id="BGPR01006986">
    <property type="protein sequence ID" value="GBN23358.1"/>
    <property type="molecule type" value="Genomic_DNA"/>
</dbReference>
<evidence type="ECO:0000313" key="4">
    <source>
        <dbReference type="Proteomes" id="UP000499080"/>
    </source>
</evidence>
<feature type="region of interest" description="Disordered" evidence="1">
    <location>
        <begin position="57"/>
        <end position="87"/>
    </location>
</feature>
<comment type="caution">
    <text evidence="3">The sequence shown here is derived from an EMBL/GenBank/DDBJ whole genome shotgun (WGS) entry which is preliminary data.</text>
</comment>
<feature type="compositionally biased region" description="Basic residues" evidence="1">
    <location>
        <begin position="70"/>
        <end position="87"/>
    </location>
</feature>
<protein>
    <recommendedName>
        <fullName evidence="5">Transposase Tc1-like domain-containing protein</fullName>
    </recommendedName>
</protein>
<keyword evidence="4" id="KW-1185">Reference proteome</keyword>
<evidence type="ECO:0000313" key="3">
    <source>
        <dbReference type="EMBL" id="GBN64962.1"/>
    </source>
</evidence>
<name>A0A4Y2QNP4_ARAVE</name>
<dbReference type="EMBL" id="BGPR01014381">
    <property type="protein sequence ID" value="GBN64962.1"/>
    <property type="molecule type" value="Genomic_DNA"/>
</dbReference>
<evidence type="ECO:0000256" key="1">
    <source>
        <dbReference type="SAM" id="MobiDB-lite"/>
    </source>
</evidence>
<evidence type="ECO:0000313" key="2">
    <source>
        <dbReference type="EMBL" id="GBN23358.1"/>
    </source>
</evidence>
<dbReference type="Proteomes" id="UP000499080">
    <property type="component" value="Unassembled WGS sequence"/>
</dbReference>
<gene>
    <name evidence="2" type="ORF">AVEN_14747_1</name>
    <name evidence="3" type="ORF">AVEN_254825_1</name>
</gene>